<dbReference type="EMBL" id="JAAIUO010000005">
    <property type="protein sequence ID" value="NSK14977.1"/>
    <property type="molecule type" value="Genomic_DNA"/>
</dbReference>
<feature type="domain" description="SpaA-like prealbumin fold" evidence="3">
    <location>
        <begin position="214"/>
        <end position="295"/>
    </location>
</feature>
<dbReference type="Gene3D" id="2.60.40.10">
    <property type="entry name" value="Immunoglobulins"/>
    <property type="match status" value="1"/>
</dbReference>
<feature type="transmembrane region" description="Helical" evidence="1">
    <location>
        <begin position="388"/>
        <end position="408"/>
    </location>
</feature>
<organism evidence="5 6">
    <name type="scientific">Dorea phocaeensis</name>
    <dbReference type="NCBI Taxonomy" id="2040291"/>
    <lineage>
        <taxon>Bacteria</taxon>
        <taxon>Bacillati</taxon>
        <taxon>Bacillota</taxon>
        <taxon>Clostridia</taxon>
        <taxon>Lachnospirales</taxon>
        <taxon>Lachnospiraceae</taxon>
        <taxon>Dorea</taxon>
    </lineage>
</organism>
<accession>A0A850HKT6</accession>
<sequence length="558" mass="62185">MKKTWKRLCTGFLALATVVTALPTTPVHAESKQYWTESAERVGIIEKVMNDGSIGSTFNEGYMKVEGETAYCIDINTDFKNGYKTRADASSRMSADQISDVALSLEYVKQYGEAHKELNYKQVYLLEQCVVWQRLSVHLGWQCDNVRASYDEIPKATQDEVFAGARAFVKENKGRYECGGYIYSGEGQELGQFWAKLNVGNAKLQKTSSNTSITDGNGNYAIAGATYGVFADKDCTKQLATLTTDENGNTDVAEVKAGTVYIKELSAPAGYKVDKTVYSLKIEAGKTATLNVSDTPKVTDTLIELFKIDMETQKDNPQGNASLAGAEFTWKYYAGFYNKDNLPAEATRTWVTKTIAETDSNGTAHYITKLADAYKVSGDSFYMQDGKAVLPLGTLSVLFVILIIPELWKNKSNQCMEIENTSYYSLRQIYSTRIFLFGLVDVILLTAFCIFLHGSLHITLLSLLSQFVFPAVVTACICFGLLCNKKNVNETISIVLCILWSVVWWLITANEKIYSVIKMPVWILLLGIALLILGSMIYRVLHDCTRYWEGHSNGFNDN</sequence>
<feature type="signal peptide" evidence="2">
    <location>
        <begin position="1"/>
        <end position="29"/>
    </location>
</feature>
<evidence type="ECO:0000313" key="5">
    <source>
        <dbReference type="EMBL" id="NVH58751.1"/>
    </source>
</evidence>
<feature type="transmembrane region" description="Helical" evidence="1">
    <location>
        <begin position="434"/>
        <end position="454"/>
    </location>
</feature>
<name>A0A850HKT6_9FIRM</name>
<dbReference type="EMBL" id="JAAITX010000005">
    <property type="protein sequence ID" value="NVH58751.1"/>
    <property type="molecule type" value="Genomic_DNA"/>
</dbReference>
<feature type="transmembrane region" description="Helical" evidence="1">
    <location>
        <begin position="519"/>
        <end position="541"/>
    </location>
</feature>
<proteinExistence type="predicted"/>
<comment type="caution">
    <text evidence="5">The sequence shown here is derived from an EMBL/GenBank/DDBJ whole genome shotgun (WGS) entry which is preliminary data.</text>
</comment>
<dbReference type="Proteomes" id="UP000528555">
    <property type="component" value="Unassembled WGS sequence"/>
</dbReference>
<evidence type="ECO:0000256" key="1">
    <source>
        <dbReference type="SAM" id="Phobius"/>
    </source>
</evidence>
<keyword evidence="6" id="KW-1185">Reference proteome</keyword>
<evidence type="ECO:0000256" key="2">
    <source>
        <dbReference type="SAM" id="SignalP"/>
    </source>
</evidence>
<reference evidence="6 7" key="1">
    <citation type="journal article" date="2020" name="Cell Host Microbe">
        <title>Functional and Genomic Variation between Human-Derived Isolates of Lachnospiraceae Reveals Inter- and Intra-Species Diversity.</title>
        <authorList>
            <person name="Sorbara M.T."/>
            <person name="Littmann E.R."/>
            <person name="Fontana E."/>
            <person name="Moody T.U."/>
            <person name="Kohout C.E."/>
            <person name="Gjonbalaj M."/>
            <person name="Eaton V."/>
            <person name="Seok R."/>
            <person name="Leiner I.M."/>
            <person name="Pamer E.G."/>
        </authorList>
    </citation>
    <scope>NUCLEOTIDE SEQUENCE [LARGE SCALE GENOMIC DNA]</scope>
    <source>
        <strain evidence="5 6">MSK.17.11</strain>
        <strain evidence="4 7">MSK.17.38</strain>
    </source>
</reference>
<dbReference type="AlphaFoldDB" id="A0A850HKT6"/>
<dbReference type="Proteomes" id="UP000701680">
    <property type="component" value="Unassembled WGS sequence"/>
</dbReference>
<keyword evidence="2" id="KW-0732">Signal</keyword>
<keyword evidence="1" id="KW-0472">Membrane</keyword>
<dbReference type="InterPro" id="IPR013783">
    <property type="entry name" value="Ig-like_fold"/>
</dbReference>
<gene>
    <name evidence="5" type="ORF">G5A66_08855</name>
    <name evidence="4" type="ORF">G5A75_08875</name>
</gene>
<reference evidence="5" key="2">
    <citation type="submission" date="2020-02" db="EMBL/GenBank/DDBJ databases">
        <authorList>
            <person name="Littmann E."/>
            <person name="Sorbara M."/>
        </authorList>
    </citation>
    <scope>NUCLEOTIDE SEQUENCE</scope>
    <source>
        <strain evidence="5">MSK.17.11</strain>
        <strain evidence="4">MSK.17.38</strain>
    </source>
</reference>
<feature type="transmembrane region" description="Helical" evidence="1">
    <location>
        <begin position="460"/>
        <end position="483"/>
    </location>
</feature>
<dbReference type="Pfam" id="PF17802">
    <property type="entry name" value="SpaA"/>
    <property type="match status" value="1"/>
</dbReference>
<evidence type="ECO:0000259" key="3">
    <source>
        <dbReference type="Pfam" id="PF17802"/>
    </source>
</evidence>
<dbReference type="InterPro" id="IPR041033">
    <property type="entry name" value="SpaA_PFL_dom_1"/>
</dbReference>
<evidence type="ECO:0000313" key="4">
    <source>
        <dbReference type="EMBL" id="NSK14977.1"/>
    </source>
</evidence>
<feature type="transmembrane region" description="Helical" evidence="1">
    <location>
        <begin position="490"/>
        <end position="507"/>
    </location>
</feature>
<keyword evidence="1" id="KW-1133">Transmembrane helix</keyword>
<protein>
    <recommendedName>
        <fullName evidence="3">SpaA-like prealbumin fold domain-containing protein</fullName>
    </recommendedName>
</protein>
<evidence type="ECO:0000313" key="6">
    <source>
        <dbReference type="Proteomes" id="UP000528555"/>
    </source>
</evidence>
<evidence type="ECO:0000313" key="7">
    <source>
        <dbReference type="Proteomes" id="UP000701680"/>
    </source>
</evidence>
<keyword evidence="1" id="KW-0812">Transmembrane</keyword>
<feature type="chain" id="PRO_5032303136" description="SpaA-like prealbumin fold domain-containing protein" evidence="2">
    <location>
        <begin position="30"/>
        <end position="558"/>
    </location>
</feature>